<keyword evidence="5" id="KW-1185">Reference proteome</keyword>
<protein>
    <submittedName>
        <fullName evidence="4">Histone acetyltransferase</fullName>
    </submittedName>
</protein>
<name>A0A0W1B0X2_9BACL</name>
<dbReference type="CDD" id="cd04301">
    <property type="entry name" value="NAT_SF"/>
    <property type="match status" value="1"/>
</dbReference>
<dbReference type="InterPro" id="IPR016181">
    <property type="entry name" value="Acyl_CoA_acyltransferase"/>
</dbReference>
<comment type="caution">
    <text evidence="4">The sequence shown here is derived from an EMBL/GenBank/DDBJ whole genome shotgun (WGS) entry which is preliminary data.</text>
</comment>
<sequence>MRMNSSTMAPVLEIRKCGLNDLERVTALLREFGYPTTLSVMKERLESMENNHLQCTLVAELNNEVVGMVGLRQVISYYKQTDCITEITALIVSEELRGNGLGKRLVAAAEEWAREQGCCQLFLRSGNRVERAPAHAFYRHLGFEKTAGYRFNKALL</sequence>
<dbReference type="SUPFAM" id="SSF55729">
    <property type="entry name" value="Acyl-CoA N-acyltransferases (Nat)"/>
    <property type="match status" value="1"/>
</dbReference>
<dbReference type="AlphaFoldDB" id="A0A0W1B0X2"/>
<evidence type="ECO:0000256" key="2">
    <source>
        <dbReference type="ARBA" id="ARBA00023315"/>
    </source>
</evidence>
<dbReference type="Proteomes" id="UP000054709">
    <property type="component" value="Unassembled WGS sequence"/>
</dbReference>
<dbReference type="PANTHER" id="PTHR43877:SF2">
    <property type="entry name" value="AMINOALKYLPHOSPHONATE N-ACETYLTRANSFERASE-RELATED"/>
    <property type="match status" value="1"/>
</dbReference>
<evidence type="ECO:0000259" key="3">
    <source>
        <dbReference type="Pfam" id="PF00583"/>
    </source>
</evidence>
<dbReference type="Pfam" id="PF00583">
    <property type="entry name" value="Acetyltransf_1"/>
    <property type="match status" value="1"/>
</dbReference>
<dbReference type="OrthoDB" id="9797826at2"/>
<keyword evidence="2" id="KW-0012">Acyltransferase</keyword>
<evidence type="ECO:0000313" key="5">
    <source>
        <dbReference type="Proteomes" id="UP000054709"/>
    </source>
</evidence>
<proteinExistence type="predicted"/>
<dbReference type="EMBL" id="LCZJ02000018">
    <property type="protein sequence ID" value="KTD87237.1"/>
    <property type="molecule type" value="Genomic_DNA"/>
</dbReference>
<feature type="domain" description="N-acetyltransferase" evidence="3">
    <location>
        <begin position="37"/>
        <end position="143"/>
    </location>
</feature>
<dbReference type="Gene3D" id="3.40.630.30">
    <property type="match status" value="1"/>
</dbReference>
<keyword evidence="1" id="KW-0808">Transferase</keyword>
<organism evidence="4 5">
    <name type="scientific">Paenibacillus etheri</name>
    <dbReference type="NCBI Taxonomy" id="1306852"/>
    <lineage>
        <taxon>Bacteria</taxon>
        <taxon>Bacillati</taxon>
        <taxon>Bacillota</taxon>
        <taxon>Bacilli</taxon>
        <taxon>Bacillales</taxon>
        <taxon>Paenibacillaceae</taxon>
        <taxon>Paenibacillus</taxon>
    </lineage>
</organism>
<dbReference type="InterPro" id="IPR050832">
    <property type="entry name" value="Bact_Acetyltransf"/>
</dbReference>
<evidence type="ECO:0000256" key="1">
    <source>
        <dbReference type="ARBA" id="ARBA00022679"/>
    </source>
</evidence>
<dbReference type="GO" id="GO:0016747">
    <property type="term" value="F:acyltransferase activity, transferring groups other than amino-acyl groups"/>
    <property type="evidence" value="ECO:0007669"/>
    <property type="project" value="InterPro"/>
</dbReference>
<evidence type="ECO:0000313" key="4">
    <source>
        <dbReference type="EMBL" id="KTD87237.1"/>
    </source>
</evidence>
<dbReference type="InterPro" id="IPR000182">
    <property type="entry name" value="GNAT_dom"/>
</dbReference>
<reference evidence="4 5" key="1">
    <citation type="journal article" date="2015" name="Int. Biodeterior. Biodegradation">
        <title>Physiological and genetic screening methods for the isolation of methyl tert-butyl ether-degrading bacteria for bioremediation purposes.</title>
        <authorList>
            <person name="Guisado I.M."/>
            <person name="Purswani J."/>
            <person name="Gonzalez Lopez J."/>
            <person name="Pozo C."/>
        </authorList>
    </citation>
    <scope>NUCLEOTIDE SEQUENCE [LARGE SCALE GENOMIC DNA]</scope>
    <source>
        <strain evidence="4 5">SH7</strain>
    </source>
</reference>
<dbReference type="PANTHER" id="PTHR43877">
    <property type="entry name" value="AMINOALKYLPHOSPHONATE N-ACETYLTRANSFERASE-RELATED-RELATED"/>
    <property type="match status" value="1"/>
</dbReference>
<accession>A0A0W1B0X2</accession>
<gene>
    <name evidence="4" type="ORF">UQ64_10400</name>
</gene>